<accession>A0ACB5TJW8</accession>
<dbReference type="EMBL" id="BSXV01000665">
    <property type="protein sequence ID" value="GME90090.1"/>
    <property type="molecule type" value="Genomic_DNA"/>
</dbReference>
<sequence length="441" mass="51226">MTLYQQKWTSKAETRAYHGEHLTENRWQAIFQSKLEGVAQLDASLKGEQTPTPMVLQTFAALEKRLDFALYRSMFASSVRQARKYILTKHVKVNGVTILHPGYTLKPGDVFSVTPERVLEALGAKKPHLKESYKIDKEQVIKWAQFVKEAKEDPFAAWNSKTEKQRQRSNALKGKLDPYEFDVESLVTKRISNLQKNMRKDLTQRQNEISRKTVLNNILSIIRSNPTSITSANFESQFGKKTSTKCFQIYELLGAKNALFNKDTVKDTDLKKEIEKYFPVFKDGKAQGERLEDTNSRKVRQLVTEVRTEYLEKLREDFEHSSKEPSKKEIVEKWASNLRKHPKIPAFSEIEEKGEYYLSLPWQKGVWGRKDASKTYFTPWKPRQFLAPFAVLPKHIEISFPTCHAVYLRDPVARPGESEVISPFSQDVHERAYMYYVRKGM</sequence>
<dbReference type="Proteomes" id="UP001165101">
    <property type="component" value="Unassembled WGS sequence"/>
</dbReference>
<protein>
    <submittedName>
        <fullName evidence="1">Unnamed protein product</fullName>
    </submittedName>
</protein>
<comment type="caution">
    <text evidence="1">The sequence shown here is derived from an EMBL/GenBank/DDBJ whole genome shotgun (WGS) entry which is preliminary data.</text>
</comment>
<reference evidence="1" key="1">
    <citation type="submission" date="2023-04" db="EMBL/GenBank/DDBJ databases">
        <title>Candida boidinii NBRC 1967.</title>
        <authorList>
            <person name="Ichikawa N."/>
            <person name="Sato H."/>
            <person name="Tonouchi N."/>
        </authorList>
    </citation>
    <scope>NUCLEOTIDE SEQUENCE</scope>
    <source>
        <strain evidence="1">NBRC 1967</strain>
    </source>
</reference>
<evidence type="ECO:0000313" key="2">
    <source>
        <dbReference type="Proteomes" id="UP001165101"/>
    </source>
</evidence>
<evidence type="ECO:0000313" key="1">
    <source>
        <dbReference type="EMBL" id="GME90090.1"/>
    </source>
</evidence>
<keyword evidence="2" id="KW-1185">Reference proteome</keyword>
<organism evidence="1 2">
    <name type="scientific">Candida boidinii</name>
    <name type="common">Yeast</name>
    <dbReference type="NCBI Taxonomy" id="5477"/>
    <lineage>
        <taxon>Eukaryota</taxon>
        <taxon>Fungi</taxon>
        <taxon>Dikarya</taxon>
        <taxon>Ascomycota</taxon>
        <taxon>Saccharomycotina</taxon>
        <taxon>Pichiomycetes</taxon>
        <taxon>Pichiales</taxon>
        <taxon>Pichiaceae</taxon>
        <taxon>Ogataea</taxon>
        <taxon>Ogataea/Candida clade</taxon>
    </lineage>
</organism>
<proteinExistence type="predicted"/>
<gene>
    <name evidence="1" type="ORF">Cboi01_000168700</name>
</gene>
<name>A0ACB5TJW8_CANBO</name>